<evidence type="ECO:0000259" key="3">
    <source>
        <dbReference type="PROSITE" id="PS51000"/>
    </source>
</evidence>
<dbReference type="PANTHER" id="PTHR34580:SF1">
    <property type="entry name" value="PROTEIN PAFC"/>
    <property type="match status" value="1"/>
</dbReference>
<dbReference type="InterPro" id="IPR028349">
    <property type="entry name" value="PafC-like"/>
</dbReference>
<keyword evidence="5" id="KW-1185">Reference proteome</keyword>
<sequence length="299" mass="34343">MQESRLFKIVYHLLDRGQATAPELAEKFEVSVRTIYRDIDALSGAGIPIYTETGRNGGIHLLNEFVLDKAMLSEEEKQEILTALQSMNTAQDMGGSQTLQKLSAVFHLDSENWLEVDFSRWGNKGFDNKKFELLKSAVIHRKSVKIHYAGSSGAAGERIVQPCKLAYKSKAWYLKAFCTEKQDWRVFKLSRIFDLEILDECFEHREYPKSIDSAEGEYNQITLRFPKEMAYRVYDEFDENDIQRKESGDLIVSAKMPEDAWLTGFLLSFGTQVEILSPVSLRHALAEQARLIYEKYKEA</sequence>
<evidence type="ECO:0000256" key="1">
    <source>
        <dbReference type="ARBA" id="ARBA00023015"/>
    </source>
</evidence>
<gene>
    <name evidence="4" type="ORF">EBB54_28495</name>
</gene>
<dbReference type="GO" id="GO:0003700">
    <property type="term" value="F:DNA-binding transcription factor activity"/>
    <property type="evidence" value="ECO:0007669"/>
    <property type="project" value="InterPro"/>
</dbReference>
<dbReference type="Pfam" id="PF08279">
    <property type="entry name" value="HTH_11"/>
    <property type="match status" value="1"/>
</dbReference>
<evidence type="ECO:0000313" key="4">
    <source>
        <dbReference type="EMBL" id="RRK34839.1"/>
    </source>
</evidence>
<dbReference type="EMBL" id="RHJS01000002">
    <property type="protein sequence ID" value="RRK34839.1"/>
    <property type="molecule type" value="Genomic_DNA"/>
</dbReference>
<keyword evidence="2" id="KW-0804">Transcription</keyword>
<evidence type="ECO:0000313" key="5">
    <source>
        <dbReference type="Proteomes" id="UP000274920"/>
    </source>
</evidence>
<dbReference type="InterPro" id="IPR057727">
    <property type="entry name" value="WCX_dom"/>
</dbReference>
<dbReference type="InterPro" id="IPR036388">
    <property type="entry name" value="WH-like_DNA-bd_sf"/>
</dbReference>
<reference evidence="4" key="1">
    <citation type="submission" date="2018-10" db="EMBL/GenBank/DDBJ databases">
        <title>Schaedlerella arabinophila gen. nov. sp. nov., isolated from the mouse intestinal tract and comparative analysis with the genome of the closely related altered Schaedler flora strain ASF502.</title>
        <authorList>
            <person name="Miyake S."/>
            <person name="Soh M."/>
            <person name="Seedorf H."/>
        </authorList>
    </citation>
    <scope>NUCLEOTIDE SEQUENCE [LARGE SCALE GENOMIC DNA]</scope>
    <source>
        <strain evidence="4">DSM 106076</strain>
    </source>
</reference>
<dbReference type="InterPro" id="IPR026881">
    <property type="entry name" value="WYL_dom"/>
</dbReference>
<dbReference type="PANTHER" id="PTHR34580">
    <property type="match status" value="1"/>
</dbReference>
<name>A0A3R8L232_9FIRM</name>
<dbReference type="InterPro" id="IPR051534">
    <property type="entry name" value="CBASS_pafABC_assoc_protein"/>
</dbReference>
<dbReference type="PIRSF" id="PIRSF016838">
    <property type="entry name" value="PafC"/>
    <property type="match status" value="1"/>
</dbReference>
<dbReference type="AlphaFoldDB" id="A0A3R8L232"/>
<dbReference type="InterPro" id="IPR036390">
    <property type="entry name" value="WH_DNA-bd_sf"/>
</dbReference>
<dbReference type="PROSITE" id="PS52050">
    <property type="entry name" value="WYL"/>
    <property type="match status" value="1"/>
</dbReference>
<proteinExistence type="predicted"/>
<organism evidence="4 5">
    <name type="scientific">Schaedlerella arabinosiphila</name>
    <dbReference type="NCBI Taxonomy" id="2044587"/>
    <lineage>
        <taxon>Bacteria</taxon>
        <taxon>Bacillati</taxon>
        <taxon>Bacillota</taxon>
        <taxon>Clostridia</taxon>
        <taxon>Lachnospirales</taxon>
        <taxon>Lachnospiraceae</taxon>
        <taxon>Schaedlerella</taxon>
    </lineage>
</organism>
<evidence type="ECO:0000256" key="2">
    <source>
        <dbReference type="ARBA" id="ARBA00023163"/>
    </source>
</evidence>
<dbReference type="Proteomes" id="UP000274920">
    <property type="component" value="Unassembled WGS sequence"/>
</dbReference>
<comment type="caution">
    <text evidence="4">The sequence shown here is derived from an EMBL/GenBank/DDBJ whole genome shotgun (WGS) entry which is preliminary data.</text>
</comment>
<accession>A0A3R8L232</accession>
<dbReference type="Pfam" id="PF25583">
    <property type="entry name" value="WCX"/>
    <property type="match status" value="1"/>
</dbReference>
<dbReference type="RefSeq" id="WP_125130028.1">
    <property type="nucleotide sequence ID" value="NZ_RHJS01000002.1"/>
</dbReference>
<keyword evidence="1" id="KW-0805">Transcription regulation</keyword>
<dbReference type="Gene3D" id="1.10.10.10">
    <property type="entry name" value="Winged helix-like DNA-binding domain superfamily/Winged helix DNA-binding domain"/>
    <property type="match status" value="1"/>
</dbReference>
<dbReference type="PROSITE" id="PS51000">
    <property type="entry name" value="HTH_DEOR_2"/>
    <property type="match status" value="1"/>
</dbReference>
<dbReference type="InterPro" id="IPR001034">
    <property type="entry name" value="DeoR_HTH"/>
</dbReference>
<protein>
    <submittedName>
        <fullName evidence="4">YafY family transcriptional regulator</fullName>
    </submittedName>
</protein>
<dbReference type="InterPro" id="IPR013196">
    <property type="entry name" value="HTH_11"/>
</dbReference>
<dbReference type="Pfam" id="PF13280">
    <property type="entry name" value="WYL"/>
    <property type="match status" value="1"/>
</dbReference>
<feature type="domain" description="HTH deoR-type" evidence="3">
    <location>
        <begin position="2"/>
        <end position="57"/>
    </location>
</feature>
<dbReference type="SUPFAM" id="SSF46785">
    <property type="entry name" value="Winged helix' DNA-binding domain"/>
    <property type="match status" value="1"/>
</dbReference>